<keyword evidence="5" id="KW-1185">Reference proteome</keyword>
<dbReference type="Proteomes" id="UP000728185">
    <property type="component" value="Unassembled WGS sequence"/>
</dbReference>
<dbReference type="GO" id="GO:0016324">
    <property type="term" value="C:apical plasma membrane"/>
    <property type="evidence" value="ECO:0007669"/>
    <property type="project" value="TreeGrafter"/>
</dbReference>
<dbReference type="OrthoDB" id="1740265at2759"/>
<feature type="domain" description="Glycosyl hydrolase family 13 catalytic" evidence="2">
    <location>
        <begin position="93"/>
        <end position="203"/>
    </location>
</feature>
<feature type="domain" description="Solute carrier family 3 member 2 N-terminal" evidence="3">
    <location>
        <begin position="18"/>
        <end position="85"/>
    </location>
</feature>
<keyword evidence="1" id="KW-0472">Membrane</keyword>
<comment type="caution">
    <text evidence="4">The sequence shown here is derived from an EMBL/GenBank/DDBJ whole genome shotgun (WGS) entry which is preliminary data.</text>
</comment>
<protein>
    <submittedName>
        <fullName evidence="4">Uncharacterized protein</fullName>
    </submittedName>
</protein>
<dbReference type="GO" id="GO:0015173">
    <property type="term" value="F:aromatic amino acid transmembrane transporter activity"/>
    <property type="evidence" value="ECO:0007669"/>
    <property type="project" value="TreeGrafter"/>
</dbReference>
<reference evidence="4" key="1">
    <citation type="submission" date="2019-05" db="EMBL/GenBank/DDBJ databases">
        <title>Annotation for the trematode Fasciolopsis buski.</title>
        <authorList>
            <person name="Choi Y.-J."/>
        </authorList>
    </citation>
    <scope>NUCLEOTIDE SEQUENCE</scope>
    <source>
        <strain evidence="4">HT</strain>
        <tissue evidence="4">Whole worm</tissue>
    </source>
</reference>
<evidence type="ECO:0000259" key="3">
    <source>
        <dbReference type="Pfam" id="PF16028"/>
    </source>
</evidence>
<feature type="transmembrane region" description="Helical" evidence="1">
    <location>
        <begin position="47"/>
        <end position="70"/>
    </location>
</feature>
<dbReference type="GO" id="GO:0015190">
    <property type="term" value="F:L-leucine transmembrane transporter activity"/>
    <property type="evidence" value="ECO:0007669"/>
    <property type="project" value="TreeGrafter"/>
</dbReference>
<proteinExistence type="predicted"/>
<dbReference type="EMBL" id="LUCM01004870">
    <property type="protein sequence ID" value="KAA0193698.1"/>
    <property type="molecule type" value="Genomic_DNA"/>
</dbReference>
<evidence type="ECO:0000259" key="2">
    <source>
        <dbReference type="Pfam" id="PF00128"/>
    </source>
</evidence>
<evidence type="ECO:0000256" key="1">
    <source>
        <dbReference type="SAM" id="Phobius"/>
    </source>
</evidence>
<dbReference type="AlphaFoldDB" id="A0A8E0VKH8"/>
<dbReference type="GO" id="GO:0016323">
    <property type="term" value="C:basolateral plasma membrane"/>
    <property type="evidence" value="ECO:0007669"/>
    <property type="project" value="TreeGrafter"/>
</dbReference>
<name>A0A8E0VKH8_9TREM</name>
<dbReference type="Pfam" id="PF00128">
    <property type="entry name" value="Alpha-amylase"/>
    <property type="match status" value="2"/>
</dbReference>
<evidence type="ECO:0000313" key="4">
    <source>
        <dbReference type="EMBL" id="KAA0193698.1"/>
    </source>
</evidence>
<dbReference type="GO" id="GO:1903801">
    <property type="term" value="P:L-leucine import across plasma membrane"/>
    <property type="evidence" value="ECO:0007669"/>
    <property type="project" value="TreeGrafter"/>
</dbReference>
<evidence type="ECO:0000313" key="5">
    <source>
        <dbReference type="Proteomes" id="UP000728185"/>
    </source>
</evidence>
<dbReference type="InterPro" id="IPR042280">
    <property type="entry name" value="SLC3A2"/>
</dbReference>
<dbReference type="Pfam" id="PF16028">
    <property type="entry name" value="SLC3A2_N"/>
    <property type="match status" value="1"/>
</dbReference>
<dbReference type="PANTHER" id="PTHR46673">
    <property type="entry name" value="4F2 CELL-SURFACE ANTIGEN HEAVY CHAIN"/>
    <property type="match status" value="1"/>
</dbReference>
<dbReference type="PANTHER" id="PTHR46673:SF1">
    <property type="entry name" value="4F2 CELL-SURFACE ANTIGEN HEAVY CHAIN"/>
    <property type="match status" value="1"/>
</dbReference>
<dbReference type="GO" id="GO:0005975">
    <property type="term" value="P:carbohydrate metabolic process"/>
    <property type="evidence" value="ECO:0007669"/>
    <property type="project" value="InterPro"/>
</dbReference>
<feature type="domain" description="Glycosyl hydrolase family 13 catalytic" evidence="2">
    <location>
        <begin position="344"/>
        <end position="468"/>
    </location>
</feature>
<keyword evidence="1" id="KW-1133">Transmembrane helix</keyword>
<dbReference type="Gene3D" id="3.20.20.80">
    <property type="entry name" value="Glycosidases"/>
    <property type="match status" value="1"/>
</dbReference>
<keyword evidence="1" id="KW-0812">Transmembrane</keyword>
<gene>
    <name evidence="4" type="ORF">FBUS_04054</name>
</gene>
<dbReference type="GO" id="GO:1904273">
    <property type="term" value="P:L-alanine import across plasma membrane"/>
    <property type="evidence" value="ECO:0007669"/>
    <property type="project" value="TreeGrafter"/>
</dbReference>
<dbReference type="InterPro" id="IPR031984">
    <property type="entry name" value="SLC3A2_N"/>
</dbReference>
<accession>A0A8E0VKH8</accession>
<dbReference type="GO" id="GO:0015823">
    <property type="term" value="P:phenylalanine transport"/>
    <property type="evidence" value="ECO:0007669"/>
    <property type="project" value="TreeGrafter"/>
</dbReference>
<dbReference type="InterPro" id="IPR006047">
    <property type="entry name" value="GH13_cat_dom"/>
</dbReference>
<dbReference type="InterPro" id="IPR017853">
    <property type="entry name" value="GH"/>
</dbReference>
<sequence>MVSRNSFALEDGQEIYSEAGVKEFKLLNREDILYINDTVPKWRRVRIGLLVGFWVIWLALLLALILIVVLQPKCPRKPTLHFWQSKVGYALDPFSFKDTNRDLIGDLNGVREMLPYFENDLAVGFVILTAFSDGYADPVKKKIGGVRKFSKLDEYLGNEEDFRLLLREFRKKNIKVVVPIDLSANINGTEDTLFNEILRSADPDKIKDLEQRISGVAKTWMKLDADGILIKGIPVRDSYTVDNKHCPKANVWNATKRVIEAVRSVTDSFSFSVSRQRVLMIEPWLHADQTSAVEFKNLLLQQDTSTGAHLVFTSHVLDAVDVPGSVVYSNSSETTSIAYPTGVPYRSRKFDVIKTVLSFMNKGTPIIYFGSEVGFECPQVKSVAFADIYPKGMTPESHIDRSYTLPMPWDFSGVGFTNADKIVPEFHNFMKSCNAKETVLSSLASGSENTNFKLVRRLIQLKKEPSILWGNTFVKTFPKRVTSDRLHLFIRAAADFPAFAIAINDPRINEPNGTGSVIDLSDICSTVNIQLVHPPRSNLEEGSDVDSQRIYVPSTPEAAVYIFKCTA</sequence>
<dbReference type="SUPFAM" id="SSF51445">
    <property type="entry name" value="(Trans)glycosidases"/>
    <property type="match status" value="1"/>
</dbReference>
<organism evidence="4 5">
    <name type="scientific">Fasciolopsis buskii</name>
    <dbReference type="NCBI Taxonomy" id="27845"/>
    <lineage>
        <taxon>Eukaryota</taxon>
        <taxon>Metazoa</taxon>
        <taxon>Spiralia</taxon>
        <taxon>Lophotrochozoa</taxon>
        <taxon>Platyhelminthes</taxon>
        <taxon>Trematoda</taxon>
        <taxon>Digenea</taxon>
        <taxon>Plagiorchiida</taxon>
        <taxon>Echinostomata</taxon>
        <taxon>Echinostomatoidea</taxon>
        <taxon>Fasciolidae</taxon>
        <taxon>Fasciolopsis</taxon>
    </lineage>
</organism>
<dbReference type="GO" id="GO:0015180">
    <property type="term" value="F:L-alanine transmembrane transporter activity"/>
    <property type="evidence" value="ECO:0007669"/>
    <property type="project" value="TreeGrafter"/>
</dbReference>